<dbReference type="STRING" id="1797247.A2419_00840"/>
<protein>
    <recommendedName>
        <fullName evidence="8">Bacterial type II secretion system protein E domain-containing protein</fullName>
    </recommendedName>
</protein>
<dbReference type="AlphaFoldDB" id="A0A1F4Y3X3"/>
<evidence type="ECO:0000256" key="2">
    <source>
        <dbReference type="ARBA" id="ARBA00022741"/>
    </source>
</evidence>
<dbReference type="Proteomes" id="UP000176568">
    <property type="component" value="Unassembled WGS sequence"/>
</dbReference>
<evidence type="ECO:0000259" key="5">
    <source>
        <dbReference type="Pfam" id="PF05157"/>
    </source>
</evidence>
<name>A0A1F4Y3X3_9BACT</name>
<dbReference type="PANTHER" id="PTHR30258">
    <property type="entry name" value="TYPE II SECRETION SYSTEM PROTEIN GSPE-RELATED"/>
    <property type="match status" value="1"/>
</dbReference>
<dbReference type="Pfam" id="PF05157">
    <property type="entry name" value="MshEN"/>
    <property type="match status" value="1"/>
</dbReference>
<evidence type="ECO:0000313" key="7">
    <source>
        <dbReference type="Proteomes" id="UP000176568"/>
    </source>
</evidence>
<sequence>MQVDDRQLKAFLFEGGLVPRTVLDRASAMAEEMNQSLTETLVQSGVFGDDEMRRTLGAMLGIPFIVLESRPLHKESLMRLPEPMARTHNAIIVGIQGQNIEVVFLDTKDIEPIQEFFGPAWTVMPHLTSRASIKYALTQYQKILKDLFGSRIAEELRSLEHSHAIQDGRGSMEASVRAAEALLQHALHMKAREMHMEPSSQGVRIRYRLGSALYDSMHVPAHAAPLLGARFKSLANISLTDTLGTGRFKMNPEGARDDRVSVTVSITPVISESGPAEKLILSFMHERAGKHGFSLSALGATPHTIESIQRLLSHKSGLVLVSGVEGSGKTSMLYTLLDEYTDSAKHVASVEGAVSQVLPGVAQMEIDESIGLTASSCVRAQLKQHPDVLMIDCALSEEVAVLAVQAANRGVLVLLGVEATVAGEGIAQLLELGVEPELLAAVCAGSIGVHTISRLCSHKNLSYKPTRAEQTLLEDTIDVKEVISSLKKEQIIDSRTVWKDIELHRPTPCAQCEDGFAGLIGLQEVIPMSRMLAELVRGGADTYALETQAKRDGAVTLAEDALYKGIQGVISADGVLQVAAGYQARYN</sequence>
<dbReference type="SUPFAM" id="SSF52540">
    <property type="entry name" value="P-loop containing nucleoside triphosphate hydrolases"/>
    <property type="match status" value="1"/>
</dbReference>
<reference evidence="6 7" key="1">
    <citation type="journal article" date="2016" name="Nat. Commun.">
        <title>Thousands of microbial genomes shed light on interconnected biogeochemical processes in an aquifer system.</title>
        <authorList>
            <person name="Anantharaman K."/>
            <person name="Brown C.T."/>
            <person name="Hug L.A."/>
            <person name="Sharon I."/>
            <person name="Castelle C.J."/>
            <person name="Probst A.J."/>
            <person name="Thomas B.C."/>
            <person name="Singh A."/>
            <person name="Wilkins M.J."/>
            <person name="Karaoz U."/>
            <person name="Brodie E.L."/>
            <person name="Williams K.H."/>
            <person name="Hubbard S.S."/>
            <person name="Banfield J.F."/>
        </authorList>
    </citation>
    <scope>NUCLEOTIDE SEQUENCE [LARGE SCALE GENOMIC DNA]</scope>
</reference>
<evidence type="ECO:0000256" key="1">
    <source>
        <dbReference type="ARBA" id="ARBA00006611"/>
    </source>
</evidence>
<dbReference type="InterPro" id="IPR007831">
    <property type="entry name" value="T2SS_GspE_N"/>
</dbReference>
<dbReference type="Gene3D" id="3.30.450.90">
    <property type="match status" value="1"/>
</dbReference>
<comment type="caution">
    <text evidence="6">The sequence shown here is derived from an EMBL/GenBank/DDBJ whole genome shotgun (WGS) entry which is preliminary data.</text>
</comment>
<comment type="similarity">
    <text evidence="1">Belongs to the GSP E family.</text>
</comment>
<organism evidence="6 7">
    <name type="scientific">Candidatus Adlerbacteria bacterium RIFOXYC1_FULL_48_26</name>
    <dbReference type="NCBI Taxonomy" id="1797247"/>
    <lineage>
        <taxon>Bacteria</taxon>
        <taxon>Candidatus Adleribacteriota</taxon>
    </lineage>
</organism>
<dbReference type="Pfam" id="PF00437">
    <property type="entry name" value="T2SSE"/>
    <property type="match status" value="1"/>
</dbReference>
<dbReference type="SUPFAM" id="SSF160246">
    <property type="entry name" value="EspE N-terminal domain-like"/>
    <property type="match status" value="1"/>
</dbReference>
<feature type="domain" description="Bacterial type II secretion system protein E" evidence="4">
    <location>
        <begin position="176"/>
        <end position="573"/>
    </location>
</feature>
<keyword evidence="3" id="KW-0067">ATP-binding</keyword>
<dbReference type="Gene3D" id="3.40.50.300">
    <property type="entry name" value="P-loop containing nucleotide triphosphate hydrolases"/>
    <property type="match status" value="1"/>
</dbReference>
<dbReference type="EMBL" id="MEXB01000005">
    <property type="protein sequence ID" value="OGC88675.1"/>
    <property type="molecule type" value="Genomic_DNA"/>
</dbReference>
<dbReference type="GO" id="GO:0016887">
    <property type="term" value="F:ATP hydrolysis activity"/>
    <property type="evidence" value="ECO:0007669"/>
    <property type="project" value="TreeGrafter"/>
</dbReference>
<proteinExistence type="inferred from homology"/>
<evidence type="ECO:0000259" key="4">
    <source>
        <dbReference type="Pfam" id="PF00437"/>
    </source>
</evidence>
<accession>A0A1F4Y3X3</accession>
<dbReference type="InterPro" id="IPR037257">
    <property type="entry name" value="T2SS_E_N_sf"/>
</dbReference>
<dbReference type="GO" id="GO:0005524">
    <property type="term" value="F:ATP binding"/>
    <property type="evidence" value="ECO:0007669"/>
    <property type="project" value="UniProtKB-KW"/>
</dbReference>
<gene>
    <name evidence="6" type="ORF">A2419_00840</name>
</gene>
<feature type="domain" description="Type II secretion system protein GspE N-terminal" evidence="5">
    <location>
        <begin position="60"/>
        <end position="142"/>
    </location>
</feature>
<dbReference type="PANTHER" id="PTHR30258:SF2">
    <property type="entry name" value="COMG OPERON PROTEIN 1"/>
    <property type="match status" value="1"/>
</dbReference>
<dbReference type="InterPro" id="IPR027417">
    <property type="entry name" value="P-loop_NTPase"/>
</dbReference>
<evidence type="ECO:0008006" key="8">
    <source>
        <dbReference type="Google" id="ProtNLM"/>
    </source>
</evidence>
<dbReference type="GO" id="GO:0005886">
    <property type="term" value="C:plasma membrane"/>
    <property type="evidence" value="ECO:0007669"/>
    <property type="project" value="TreeGrafter"/>
</dbReference>
<evidence type="ECO:0000256" key="3">
    <source>
        <dbReference type="ARBA" id="ARBA00022840"/>
    </source>
</evidence>
<evidence type="ECO:0000313" key="6">
    <source>
        <dbReference type="EMBL" id="OGC88675.1"/>
    </source>
</evidence>
<dbReference type="InterPro" id="IPR001482">
    <property type="entry name" value="T2SS/T4SS_dom"/>
</dbReference>
<keyword evidence="2" id="KW-0547">Nucleotide-binding</keyword>